<reference evidence="1" key="1">
    <citation type="submission" date="2019-10" db="EMBL/GenBank/DDBJ databases">
        <title>Draft genome sequece of Microseira wollei NIES-4236.</title>
        <authorList>
            <person name="Yamaguchi H."/>
            <person name="Suzuki S."/>
            <person name="Kawachi M."/>
        </authorList>
    </citation>
    <scope>NUCLEOTIDE SEQUENCE</scope>
    <source>
        <strain evidence="1">NIES-4236</strain>
    </source>
</reference>
<dbReference type="Proteomes" id="UP001050975">
    <property type="component" value="Unassembled WGS sequence"/>
</dbReference>
<proteinExistence type="predicted"/>
<protein>
    <submittedName>
        <fullName evidence="1">Uncharacterized protein</fullName>
    </submittedName>
</protein>
<organism evidence="1 2">
    <name type="scientific">Microseira wollei NIES-4236</name>
    <dbReference type="NCBI Taxonomy" id="2530354"/>
    <lineage>
        <taxon>Bacteria</taxon>
        <taxon>Bacillati</taxon>
        <taxon>Cyanobacteriota</taxon>
        <taxon>Cyanophyceae</taxon>
        <taxon>Oscillatoriophycideae</taxon>
        <taxon>Aerosakkonematales</taxon>
        <taxon>Aerosakkonemataceae</taxon>
        <taxon>Microseira</taxon>
    </lineage>
</organism>
<keyword evidence="2" id="KW-1185">Reference proteome</keyword>
<sequence length="81" mass="9000">MRGANLSNSLVSECGSHRVKLHKTNLKDGKVETSQNARCNRLQIVRHLGDRVSLSDPNKIIKFLGQNLRVSSQVSMTAQPM</sequence>
<evidence type="ECO:0000313" key="1">
    <source>
        <dbReference type="EMBL" id="GET39581.1"/>
    </source>
</evidence>
<name>A0AAV3XFU7_9CYAN</name>
<evidence type="ECO:0000313" key="2">
    <source>
        <dbReference type="Proteomes" id="UP001050975"/>
    </source>
</evidence>
<dbReference type="EMBL" id="BLAY01000069">
    <property type="protein sequence ID" value="GET39581.1"/>
    <property type="molecule type" value="Genomic_DNA"/>
</dbReference>
<gene>
    <name evidence="1" type="ORF">MiSe_43520</name>
</gene>
<comment type="caution">
    <text evidence="1">The sequence shown here is derived from an EMBL/GenBank/DDBJ whole genome shotgun (WGS) entry which is preliminary data.</text>
</comment>
<dbReference type="AlphaFoldDB" id="A0AAV3XFU7"/>
<accession>A0AAV3XFU7</accession>